<dbReference type="RefSeq" id="WP_067542016.1">
    <property type="nucleotide sequence ID" value="NZ_CP012836.1"/>
</dbReference>
<dbReference type="InterPro" id="IPR037518">
    <property type="entry name" value="MPN"/>
</dbReference>
<dbReference type="PATRIC" id="fig|1727163.4.peg.31"/>
<keyword evidence="2" id="KW-0479">Metal-binding</keyword>
<dbReference type="CDD" id="cd08071">
    <property type="entry name" value="MPN_DUF2466"/>
    <property type="match status" value="1"/>
</dbReference>
<dbReference type="InterPro" id="IPR001405">
    <property type="entry name" value="UPF0758"/>
</dbReference>
<dbReference type="Pfam" id="PF04002">
    <property type="entry name" value="RadC"/>
    <property type="match status" value="1"/>
</dbReference>
<dbReference type="GO" id="GO:0046872">
    <property type="term" value="F:metal ion binding"/>
    <property type="evidence" value="ECO:0007669"/>
    <property type="project" value="UniProtKB-KW"/>
</dbReference>
<evidence type="ECO:0000256" key="3">
    <source>
        <dbReference type="ARBA" id="ARBA00022801"/>
    </source>
</evidence>
<dbReference type="InterPro" id="IPR046778">
    <property type="entry name" value="UPF0758_N"/>
</dbReference>
<name>A0A142EI27_9BACT</name>
<dbReference type="SUPFAM" id="SSF47781">
    <property type="entry name" value="RuvA domain 2-like"/>
    <property type="match status" value="1"/>
</dbReference>
<reference evidence="8 9" key="2">
    <citation type="journal article" date="2016" name="Genome Announc.">
        <title>Complete Genome Sequence of Algoriphagus sp. Strain M8-2, Isolated from a Brackish Lake.</title>
        <authorList>
            <person name="Muraguchi Y."/>
            <person name="Kushimoto K."/>
            <person name="Ohtsubo Y."/>
            <person name="Suzuki T."/>
            <person name="Dohra H."/>
            <person name="Kimbara K."/>
            <person name="Shintani M."/>
        </authorList>
    </citation>
    <scope>NUCLEOTIDE SEQUENCE [LARGE SCALE GENOMIC DNA]</scope>
    <source>
        <strain evidence="8 9">M8-2</strain>
    </source>
</reference>
<dbReference type="InterPro" id="IPR025657">
    <property type="entry name" value="RadC_JAB"/>
</dbReference>
<dbReference type="OrthoDB" id="9804482at2"/>
<dbReference type="NCBIfam" id="NF000642">
    <property type="entry name" value="PRK00024.1"/>
    <property type="match status" value="1"/>
</dbReference>
<feature type="domain" description="MPN" evidence="7">
    <location>
        <begin position="109"/>
        <end position="231"/>
    </location>
</feature>
<protein>
    <recommendedName>
        <fullName evidence="7">MPN domain-containing protein</fullName>
    </recommendedName>
</protein>
<evidence type="ECO:0000256" key="5">
    <source>
        <dbReference type="ARBA" id="ARBA00023049"/>
    </source>
</evidence>
<comment type="similarity">
    <text evidence="6">Belongs to the UPF0758 family.</text>
</comment>
<evidence type="ECO:0000259" key="7">
    <source>
        <dbReference type="PROSITE" id="PS50249"/>
    </source>
</evidence>
<dbReference type="Pfam" id="PF20582">
    <property type="entry name" value="UPF0758_N"/>
    <property type="match status" value="1"/>
</dbReference>
<proteinExistence type="inferred from homology"/>
<organism evidence="8 9">
    <name type="scientific">Algoriphagus sanaruensis</name>
    <dbReference type="NCBI Taxonomy" id="1727163"/>
    <lineage>
        <taxon>Bacteria</taxon>
        <taxon>Pseudomonadati</taxon>
        <taxon>Bacteroidota</taxon>
        <taxon>Cytophagia</taxon>
        <taxon>Cytophagales</taxon>
        <taxon>Cyclobacteriaceae</taxon>
        <taxon>Algoriphagus</taxon>
    </lineage>
</organism>
<dbReference type="GO" id="GO:0006508">
    <property type="term" value="P:proteolysis"/>
    <property type="evidence" value="ECO:0007669"/>
    <property type="project" value="UniProtKB-KW"/>
</dbReference>
<keyword evidence="3" id="KW-0378">Hydrolase</keyword>
<keyword evidence="9" id="KW-1185">Reference proteome</keyword>
<dbReference type="KEGG" id="alm:AO498_00145"/>
<dbReference type="InterPro" id="IPR010994">
    <property type="entry name" value="RuvA_2-like"/>
</dbReference>
<sequence>MDSSFSTKISELAEEDRPREKLLLKGKSALTDAELIAILIGSGTRTMSAVDLSRMILRHSGHDLATLARLSIHDLMKFKGIGEAKAIAIVSALELGRRRKDQEVPVKPKITSSRDAYDLMRAELYDEVVEHFYLILLSRSNQVIKKHLISQGGTAGTVVDPKVVFRVALEHMAHSMILVHNHPSGNLSPSEQDKKLTQRLVKIGRDMDLTVIDHLIFADHGYFSFADEGIL</sequence>
<dbReference type="GO" id="GO:0008237">
    <property type="term" value="F:metallopeptidase activity"/>
    <property type="evidence" value="ECO:0007669"/>
    <property type="project" value="UniProtKB-KW"/>
</dbReference>
<dbReference type="EMBL" id="CP012836">
    <property type="protein sequence ID" value="AMQ54782.1"/>
    <property type="molecule type" value="Genomic_DNA"/>
</dbReference>
<dbReference type="Gene3D" id="3.40.140.10">
    <property type="entry name" value="Cytidine Deaminase, domain 2"/>
    <property type="match status" value="1"/>
</dbReference>
<evidence type="ECO:0000256" key="6">
    <source>
        <dbReference type="RuleBase" id="RU003797"/>
    </source>
</evidence>
<dbReference type="PROSITE" id="PS01302">
    <property type="entry name" value="UPF0758"/>
    <property type="match status" value="1"/>
</dbReference>
<dbReference type="AlphaFoldDB" id="A0A142EI27"/>
<evidence type="ECO:0000256" key="2">
    <source>
        <dbReference type="ARBA" id="ARBA00022723"/>
    </source>
</evidence>
<dbReference type="PROSITE" id="PS50249">
    <property type="entry name" value="MPN"/>
    <property type="match status" value="1"/>
</dbReference>
<dbReference type="NCBIfam" id="TIGR00608">
    <property type="entry name" value="radc"/>
    <property type="match status" value="1"/>
</dbReference>
<evidence type="ECO:0000313" key="9">
    <source>
        <dbReference type="Proteomes" id="UP000073816"/>
    </source>
</evidence>
<dbReference type="InterPro" id="IPR020891">
    <property type="entry name" value="UPF0758_CS"/>
</dbReference>
<evidence type="ECO:0000256" key="1">
    <source>
        <dbReference type="ARBA" id="ARBA00022670"/>
    </source>
</evidence>
<dbReference type="PANTHER" id="PTHR30471:SF3">
    <property type="entry name" value="UPF0758 PROTEIN YEES-RELATED"/>
    <property type="match status" value="1"/>
</dbReference>
<keyword evidence="4" id="KW-0862">Zinc</keyword>
<accession>A0A142EI27</accession>
<evidence type="ECO:0000256" key="4">
    <source>
        <dbReference type="ARBA" id="ARBA00022833"/>
    </source>
</evidence>
<dbReference type="Proteomes" id="UP000073816">
    <property type="component" value="Chromosome"/>
</dbReference>
<keyword evidence="1" id="KW-0645">Protease</keyword>
<gene>
    <name evidence="8" type="ORF">AO498_00145</name>
</gene>
<reference evidence="9" key="1">
    <citation type="submission" date="2015-09" db="EMBL/GenBank/DDBJ databases">
        <title>Complete sequence of Algoriphagus sp. M8-2.</title>
        <authorList>
            <person name="Shintani M."/>
        </authorList>
    </citation>
    <scope>NUCLEOTIDE SEQUENCE [LARGE SCALE GENOMIC DNA]</scope>
    <source>
        <strain evidence="9">M8-2</strain>
    </source>
</reference>
<evidence type="ECO:0000313" key="8">
    <source>
        <dbReference type="EMBL" id="AMQ54782.1"/>
    </source>
</evidence>
<keyword evidence="5" id="KW-0482">Metalloprotease</keyword>
<dbReference type="STRING" id="1727163.AO498_00145"/>
<dbReference type="PANTHER" id="PTHR30471">
    <property type="entry name" value="DNA REPAIR PROTEIN RADC"/>
    <property type="match status" value="1"/>
</dbReference>